<name>A0A3G7U2I8_9PSED</name>
<proteinExistence type="predicted"/>
<dbReference type="InterPro" id="IPR009929">
    <property type="entry name" value="T3SS_YscO"/>
</dbReference>
<protein>
    <recommendedName>
        <fullName evidence="4">Type III secretion protein</fullName>
    </recommendedName>
</protein>
<evidence type="ECO:0000313" key="2">
    <source>
        <dbReference type="EMBL" id="AZE52892.1"/>
    </source>
</evidence>
<organism evidence="2 3">
    <name type="scientific">Pseudomonas synxantha</name>
    <dbReference type="NCBI Taxonomy" id="47883"/>
    <lineage>
        <taxon>Bacteria</taxon>
        <taxon>Pseudomonadati</taxon>
        <taxon>Pseudomonadota</taxon>
        <taxon>Gammaproteobacteria</taxon>
        <taxon>Pseudomonadales</taxon>
        <taxon>Pseudomonadaceae</taxon>
        <taxon>Pseudomonas</taxon>
    </lineage>
</organism>
<dbReference type="Pfam" id="PF07321">
    <property type="entry name" value="YscO"/>
    <property type="match status" value="1"/>
</dbReference>
<feature type="coiled-coil region" evidence="1">
    <location>
        <begin position="22"/>
        <end position="56"/>
    </location>
</feature>
<evidence type="ECO:0008006" key="4">
    <source>
        <dbReference type="Google" id="ProtNLM"/>
    </source>
</evidence>
<dbReference type="Proteomes" id="UP000268696">
    <property type="component" value="Chromosome"/>
</dbReference>
<dbReference type="AlphaFoldDB" id="A0A3G7U2I8"/>
<sequence length="142" mass="16610">MSHSEMLSGEIDTLRRLRRHRADRAERALREAKRAQQALVAHIREMQEVLERTRQEEALQCAQLLSEHQGQVVTFKALKNWSAKEQELSAGTQREEHQLLRLQGQQQEQVVQVNEAQKQVTLCLRQVEKIQELSDLLRQEPI</sequence>
<reference evidence="2 3" key="1">
    <citation type="submission" date="2018-03" db="EMBL/GenBank/DDBJ databases">
        <title>Diversity of phytobeneficial traits revealed by whole-genome analysis of worldwide-isolated phenazine-producing Pseudomonas spp.</title>
        <authorList>
            <person name="Biessy A."/>
            <person name="Novinscak A."/>
            <person name="Blom J."/>
            <person name="Leger G."/>
            <person name="Thomashow L.S."/>
            <person name="Cazorla F.M."/>
            <person name="Josic D."/>
            <person name="Filion M."/>
        </authorList>
    </citation>
    <scope>NUCLEOTIDE SEQUENCE [LARGE SCALE GENOMIC DNA]</scope>
    <source>
        <strain evidence="2 3">30B</strain>
    </source>
</reference>
<keyword evidence="1" id="KW-0175">Coiled coil</keyword>
<evidence type="ECO:0000256" key="1">
    <source>
        <dbReference type="SAM" id="Coils"/>
    </source>
</evidence>
<gene>
    <name evidence="2" type="ORF">C4K03_0714</name>
</gene>
<accession>A0A3G7U2I8</accession>
<dbReference type="EMBL" id="CP027754">
    <property type="protein sequence ID" value="AZE52892.1"/>
    <property type="molecule type" value="Genomic_DNA"/>
</dbReference>
<evidence type="ECO:0000313" key="3">
    <source>
        <dbReference type="Proteomes" id="UP000268696"/>
    </source>
</evidence>
<dbReference type="RefSeq" id="WP_124376172.1">
    <property type="nucleotide sequence ID" value="NZ_CP027754.1"/>
</dbReference>